<dbReference type="AlphaFoldDB" id="A0A5B7DZR5"/>
<reference evidence="2 3" key="1">
    <citation type="submission" date="2019-05" db="EMBL/GenBank/DDBJ databases">
        <title>Another draft genome of Portunus trituberculatus and its Hox gene families provides insights of decapod evolution.</title>
        <authorList>
            <person name="Jeong J.-H."/>
            <person name="Song I."/>
            <person name="Kim S."/>
            <person name="Choi T."/>
            <person name="Kim D."/>
            <person name="Ryu S."/>
            <person name="Kim W."/>
        </authorList>
    </citation>
    <scope>NUCLEOTIDE SEQUENCE [LARGE SCALE GENOMIC DNA]</scope>
    <source>
        <tissue evidence="2">Muscle</tissue>
    </source>
</reference>
<accession>A0A5B7DZR5</accession>
<dbReference type="Proteomes" id="UP000324222">
    <property type="component" value="Unassembled WGS sequence"/>
</dbReference>
<keyword evidence="3" id="KW-1185">Reference proteome</keyword>
<name>A0A5B7DZR5_PORTR</name>
<feature type="transmembrane region" description="Helical" evidence="1">
    <location>
        <begin position="6"/>
        <end position="22"/>
    </location>
</feature>
<comment type="caution">
    <text evidence="2">The sequence shown here is derived from an EMBL/GenBank/DDBJ whole genome shotgun (WGS) entry which is preliminary data.</text>
</comment>
<organism evidence="2 3">
    <name type="scientific">Portunus trituberculatus</name>
    <name type="common">Swimming crab</name>
    <name type="synonym">Neptunus trituberculatus</name>
    <dbReference type="NCBI Taxonomy" id="210409"/>
    <lineage>
        <taxon>Eukaryota</taxon>
        <taxon>Metazoa</taxon>
        <taxon>Ecdysozoa</taxon>
        <taxon>Arthropoda</taxon>
        <taxon>Crustacea</taxon>
        <taxon>Multicrustacea</taxon>
        <taxon>Malacostraca</taxon>
        <taxon>Eumalacostraca</taxon>
        <taxon>Eucarida</taxon>
        <taxon>Decapoda</taxon>
        <taxon>Pleocyemata</taxon>
        <taxon>Brachyura</taxon>
        <taxon>Eubrachyura</taxon>
        <taxon>Portunoidea</taxon>
        <taxon>Portunidae</taxon>
        <taxon>Portuninae</taxon>
        <taxon>Portunus</taxon>
    </lineage>
</organism>
<gene>
    <name evidence="2" type="ORF">E2C01_019572</name>
</gene>
<sequence>MNMLVDLIIASVLGGIVLYMLLDQWCLVSNPRGMQVVLGSKARPASSAATISTTSSKDSVEAADEKAYQATEGLTLKDQTE</sequence>
<proteinExistence type="predicted"/>
<protein>
    <submittedName>
        <fullName evidence="2">Uncharacterized protein</fullName>
    </submittedName>
</protein>
<dbReference type="EMBL" id="VSRR010001598">
    <property type="protein sequence ID" value="MPC26433.1"/>
    <property type="molecule type" value="Genomic_DNA"/>
</dbReference>
<evidence type="ECO:0000313" key="2">
    <source>
        <dbReference type="EMBL" id="MPC26433.1"/>
    </source>
</evidence>
<evidence type="ECO:0000313" key="3">
    <source>
        <dbReference type="Proteomes" id="UP000324222"/>
    </source>
</evidence>
<keyword evidence="1" id="KW-0472">Membrane</keyword>
<evidence type="ECO:0000256" key="1">
    <source>
        <dbReference type="SAM" id="Phobius"/>
    </source>
</evidence>
<keyword evidence="1" id="KW-1133">Transmembrane helix</keyword>
<keyword evidence="1" id="KW-0812">Transmembrane</keyword>